<evidence type="ECO:0000256" key="2">
    <source>
        <dbReference type="SAM" id="SignalP"/>
    </source>
</evidence>
<organism evidence="3 4">
    <name type="scientific">Puccinia sorghi</name>
    <dbReference type="NCBI Taxonomy" id="27349"/>
    <lineage>
        <taxon>Eukaryota</taxon>
        <taxon>Fungi</taxon>
        <taxon>Dikarya</taxon>
        <taxon>Basidiomycota</taxon>
        <taxon>Pucciniomycotina</taxon>
        <taxon>Pucciniomycetes</taxon>
        <taxon>Pucciniales</taxon>
        <taxon>Pucciniaceae</taxon>
        <taxon>Puccinia</taxon>
    </lineage>
</organism>
<keyword evidence="2" id="KW-0732">Signal</keyword>
<name>A0A0L6UKE1_9BASI</name>
<feature type="chain" id="PRO_5005567735" evidence="2">
    <location>
        <begin position="27"/>
        <end position="438"/>
    </location>
</feature>
<accession>A0A0L6UKE1</accession>
<feature type="compositionally biased region" description="Basic and acidic residues" evidence="1">
    <location>
        <begin position="381"/>
        <end position="406"/>
    </location>
</feature>
<gene>
    <name evidence="3" type="ORF">VP01_527g3</name>
</gene>
<feature type="region of interest" description="Disordered" evidence="1">
    <location>
        <begin position="189"/>
        <end position="225"/>
    </location>
</feature>
<proteinExistence type="predicted"/>
<evidence type="ECO:0000313" key="4">
    <source>
        <dbReference type="Proteomes" id="UP000037035"/>
    </source>
</evidence>
<reference evidence="3 4" key="1">
    <citation type="submission" date="2015-08" db="EMBL/GenBank/DDBJ databases">
        <title>Next Generation Sequencing and Analysis of the Genome of Puccinia sorghi L Schw, the Causal Agent of Maize Common Rust.</title>
        <authorList>
            <person name="Rochi L."/>
            <person name="Burguener G."/>
            <person name="Darino M."/>
            <person name="Turjanski A."/>
            <person name="Kreff E."/>
            <person name="Dieguez M.J."/>
            <person name="Sacco F."/>
        </authorList>
    </citation>
    <scope>NUCLEOTIDE SEQUENCE [LARGE SCALE GENOMIC DNA]</scope>
    <source>
        <strain evidence="3 4">RO10H11247</strain>
    </source>
</reference>
<sequence>MPKMKRSLQQLPQSLVICIVLKAALGRSVPPELGLIPQHDPPVVMGQPVSLIRMGQPLSPQPALGLPPLYPQPVPGQPGLIAYTPVHYGESPLMVIATAAPYIRMVSQPILEPSGGVLNQHFGPAPPSGGPMTQTEASPTAGNIPNLETQPRHDFTLSPTAEPFVPKKKYGHPARKSIYASVLHNSRSEGQYTEAKQHQGESSRGSNSRAKSLIYPNSPGEKEIDNDQHQEINTLSVCENIPKLDSWLPRGSLEQPKHHNIMNVDQEAQHSLNRYLKEYSEPMSKDLEISSFDAKILGPTSDVDKEKLKEKVTNKDEESNSTEDHPVEETKNKKTGIEIENPKRKKAKNPKSEKTSISPVVEKPLEKLKEIKELAEEEKEEETKSHQNREIHEGIDPGKEGKDKYMPDTSNFIEPETMKKDGLLGEEHISGKDTPLMD</sequence>
<evidence type="ECO:0000313" key="3">
    <source>
        <dbReference type="EMBL" id="KNZ48983.1"/>
    </source>
</evidence>
<feature type="region of interest" description="Disordered" evidence="1">
    <location>
        <begin position="304"/>
        <end position="438"/>
    </location>
</feature>
<dbReference type="Proteomes" id="UP000037035">
    <property type="component" value="Unassembled WGS sequence"/>
</dbReference>
<keyword evidence="4" id="KW-1185">Reference proteome</keyword>
<feature type="compositionally biased region" description="Basic and acidic residues" evidence="1">
    <location>
        <begin position="416"/>
        <end position="431"/>
    </location>
</feature>
<dbReference type="VEuPathDB" id="FungiDB:VP01_527g3"/>
<feature type="compositionally biased region" description="Basic and acidic residues" evidence="1">
    <location>
        <begin position="363"/>
        <end position="374"/>
    </location>
</feature>
<feature type="region of interest" description="Disordered" evidence="1">
    <location>
        <begin position="148"/>
        <end position="172"/>
    </location>
</feature>
<dbReference type="EMBL" id="LAVV01010475">
    <property type="protein sequence ID" value="KNZ48983.1"/>
    <property type="molecule type" value="Genomic_DNA"/>
</dbReference>
<evidence type="ECO:0000256" key="1">
    <source>
        <dbReference type="SAM" id="MobiDB-lite"/>
    </source>
</evidence>
<dbReference type="AlphaFoldDB" id="A0A0L6UKE1"/>
<comment type="caution">
    <text evidence="3">The sequence shown here is derived from an EMBL/GenBank/DDBJ whole genome shotgun (WGS) entry which is preliminary data.</text>
</comment>
<protein>
    <submittedName>
        <fullName evidence="3">Uncharacterized protein</fullName>
    </submittedName>
</protein>
<feature type="signal peptide" evidence="2">
    <location>
        <begin position="1"/>
        <end position="26"/>
    </location>
</feature>
<feature type="compositionally biased region" description="Basic and acidic residues" evidence="1">
    <location>
        <begin position="304"/>
        <end position="342"/>
    </location>
</feature>